<dbReference type="GO" id="GO:0003677">
    <property type="term" value="F:DNA binding"/>
    <property type="evidence" value="ECO:0007669"/>
    <property type="project" value="UniProtKB-KW"/>
</dbReference>
<evidence type="ECO:0000313" key="1">
    <source>
        <dbReference type="EMBL" id="MBB5157395.1"/>
    </source>
</evidence>
<proteinExistence type="predicted"/>
<dbReference type="AlphaFoldDB" id="A0A840QFX8"/>
<sequence length="114" mass="12422">MSHLDASGRISERSIMRALAWQPGDRLTINVKARLVVIHTDPRGLHTLHTKRCVALPARARAQCGLRAGDQVLLAAAPDHGVLIVHTLAALDAMIIHYHNTSQHNPADMNDCGK</sequence>
<keyword evidence="2" id="KW-1185">Reference proteome</keyword>
<reference evidence="1 2" key="1">
    <citation type="submission" date="2020-08" db="EMBL/GenBank/DDBJ databases">
        <title>Sequencing the genomes of 1000 actinobacteria strains.</title>
        <authorList>
            <person name="Klenk H.-P."/>
        </authorList>
    </citation>
    <scope>NUCLEOTIDE SEQUENCE [LARGE SCALE GENOMIC DNA]</scope>
    <source>
        <strain evidence="1 2">DSM 45584</strain>
    </source>
</reference>
<comment type="caution">
    <text evidence="1">The sequence shown here is derived from an EMBL/GenBank/DDBJ whole genome shotgun (WGS) entry which is preliminary data.</text>
</comment>
<organism evidence="1 2">
    <name type="scientific">Saccharopolyspora phatthalungensis</name>
    <dbReference type="NCBI Taxonomy" id="664693"/>
    <lineage>
        <taxon>Bacteria</taxon>
        <taxon>Bacillati</taxon>
        <taxon>Actinomycetota</taxon>
        <taxon>Actinomycetes</taxon>
        <taxon>Pseudonocardiales</taxon>
        <taxon>Pseudonocardiaceae</taxon>
        <taxon>Saccharopolyspora</taxon>
    </lineage>
</organism>
<name>A0A840QFX8_9PSEU</name>
<keyword evidence="1" id="KW-0238">DNA-binding</keyword>
<dbReference type="RefSeq" id="WP_184728338.1">
    <property type="nucleotide sequence ID" value="NZ_JACHIW010000001.1"/>
</dbReference>
<evidence type="ECO:0000313" key="2">
    <source>
        <dbReference type="Proteomes" id="UP000584374"/>
    </source>
</evidence>
<dbReference type="EMBL" id="JACHIW010000001">
    <property type="protein sequence ID" value="MBB5157395.1"/>
    <property type="molecule type" value="Genomic_DNA"/>
</dbReference>
<protein>
    <submittedName>
        <fullName evidence="1">Bifunctional DNA-binding transcriptional regulator/antitoxin component of YhaV-PrlF toxin-antitoxin module</fullName>
    </submittedName>
</protein>
<dbReference type="Proteomes" id="UP000584374">
    <property type="component" value="Unassembled WGS sequence"/>
</dbReference>
<gene>
    <name evidence="1" type="ORF">BJ970_004929</name>
</gene>
<accession>A0A840QFX8</accession>